<keyword evidence="1" id="KW-0175">Coiled coil</keyword>
<dbReference type="EMBL" id="MN739801">
    <property type="protein sequence ID" value="QHT26760.1"/>
    <property type="molecule type" value="Genomic_DNA"/>
</dbReference>
<dbReference type="AlphaFoldDB" id="A0A6C0EE66"/>
<accession>A0A6C0EE66</accession>
<evidence type="ECO:0000256" key="1">
    <source>
        <dbReference type="SAM" id="Coils"/>
    </source>
</evidence>
<organism evidence="2">
    <name type="scientific">viral metagenome</name>
    <dbReference type="NCBI Taxonomy" id="1070528"/>
    <lineage>
        <taxon>unclassified sequences</taxon>
        <taxon>metagenomes</taxon>
        <taxon>organismal metagenomes</taxon>
    </lineage>
</organism>
<proteinExistence type="predicted"/>
<feature type="coiled-coil region" evidence="1">
    <location>
        <begin position="120"/>
        <end position="190"/>
    </location>
</feature>
<sequence length="228" mass="26767">MLLREYGSIGSLVYILKVKTYNNKSYVIKVGESRIGVLSRYNEHKSHYEEALLLDCFLVNRSKDFESFLHNHDKIKHTKITNLENHENEKELFLIGKDLSYAMLLNIIKSNIKNFNDNDIEKIKIEYEKLKLELEKIKLLNNNNLTNNYLINEENNNKLNNFINEIINNNKSLMNKIDSLETSNKEILAKLNTKTTNNFNEVLPTLGPRLQKIHPENLTIIKIYESIR</sequence>
<protein>
    <submittedName>
        <fullName evidence="2">Uncharacterized protein</fullName>
    </submittedName>
</protein>
<name>A0A6C0EE66_9ZZZZ</name>
<reference evidence="2" key="1">
    <citation type="journal article" date="2020" name="Nature">
        <title>Giant virus diversity and host interactions through global metagenomics.</title>
        <authorList>
            <person name="Schulz F."/>
            <person name="Roux S."/>
            <person name="Paez-Espino D."/>
            <person name="Jungbluth S."/>
            <person name="Walsh D.A."/>
            <person name="Denef V.J."/>
            <person name="McMahon K.D."/>
            <person name="Konstantinidis K.T."/>
            <person name="Eloe-Fadrosh E.A."/>
            <person name="Kyrpides N.C."/>
            <person name="Woyke T."/>
        </authorList>
    </citation>
    <scope>NUCLEOTIDE SEQUENCE</scope>
    <source>
        <strain evidence="2">GVMAG-M-3300023179-2</strain>
    </source>
</reference>
<evidence type="ECO:0000313" key="2">
    <source>
        <dbReference type="EMBL" id="QHT26760.1"/>
    </source>
</evidence>